<reference evidence="1 2" key="1">
    <citation type="journal article" date="2018" name="Mol. Plant">
        <title>The genome of Artemisia annua provides insight into the evolution of Asteraceae family and artemisinin biosynthesis.</title>
        <authorList>
            <person name="Shen Q."/>
            <person name="Zhang L."/>
            <person name="Liao Z."/>
            <person name="Wang S."/>
            <person name="Yan T."/>
            <person name="Shi P."/>
            <person name="Liu M."/>
            <person name="Fu X."/>
            <person name="Pan Q."/>
            <person name="Wang Y."/>
            <person name="Lv Z."/>
            <person name="Lu X."/>
            <person name="Zhang F."/>
            <person name="Jiang W."/>
            <person name="Ma Y."/>
            <person name="Chen M."/>
            <person name="Hao X."/>
            <person name="Li L."/>
            <person name="Tang Y."/>
            <person name="Lv G."/>
            <person name="Zhou Y."/>
            <person name="Sun X."/>
            <person name="Brodelius P.E."/>
            <person name="Rose J.K.C."/>
            <person name="Tang K."/>
        </authorList>
    </citation>
    <scope>NUCLEOTIDE SEQUENCE [LARGE SCALE GENOMIC DNA]</scope>
    <source>
        <strain evidence="2">cv. Huhao1</strain>
        <tissue evidence="1">Leaf</tissue>
    </source>
</reference>
<sequence length="89" mass="10299">MMFSSYVLEKNATNFELKQKKHDENIAELESRGPLTEVESKVWDGLVDTQKRESHRLRHLTTILVFAREGVVEKQSYVTMMVAGEDKDV</sequence>
<proteinExistence type="predicted"/>
<dbReference type="EMBL" id="PKPP01023489">
    <property type="protein sequence ID" value="PWA34178.1"/>
    <property type="molecule type" value="Genomic_DNA"/>
</dbReference>
<gene>
    <name evidence="1" type="ORF">CTI12_AA620700</name>
</gene>
<name>A0A2U1KBP7_ARTAN</name>
<dbReference type="Proteomes" id="UP000245207">
    <property type="component" value="Unassembled WGS sequence"/>
</dbReference>
<protein>
    <submittedName>
        <fullName evidence="1">Uncharacterized protein</fullName>
    </submittedName>
</protein>
<comment type="caution">
    <text evidence="1">The sequence shown here is derived from an EMBL/GenBank/DDBJ whole genome shotgun (WGS) entry which is preliminary data.</text>
</comment>
<accession>A0A2U1KBP7</accession>
<evidence type="ECO:0000313" key="1">
    <source>
        <dbReference type="EMBL" id="PWA34178.1"/>
    </source>
</evidence>
<organism evidence="1 2">
    <name type="scientific">Artemisia annua</name>
    <name type="common">Sweet wormwood</name>
    <dbReference type="NCBI Taxonomy" id="35608"/>
    <lineage>
        <taxon>Eukaryota</taxon>
        <taxon>Viridiplantae</taxon>
        <taxon>Streptophyta</taxon>
        <taxon>Embryophyta</taxon>
        <taxon>Tracheophyta</taxon>
        <taxon>Spermatophyta</taxon>
        <taxon>Magnoliopsida</taxon>
        <taxon>eudicotyledons</taxon>
        <taxon>Gunneridae</taxon>
        <taxon>Pentapetalae</taxon>
        <taxon>asterids</taxon>
        <taxon>campanulids</taxon>
        <taxon>Asterales</taxon>
        <taxon>Asteraceae</taxon>
        <taxon>Asteroideae</taxon>
        <taxon>Anthemideae</taxon>
        <taxon>Artemisiinae</taxon>
        <taxon>Artemisia</taxon>
    </lineage>
</organism>
<evidence type="ECO:0000313" key="2">
    <source>
        <dbReference type="Proteomes" id="UP000245207"/>
    </source>
</evidence>
<dbReference type="AlphaFoldDB" id="A0A2U1KBP7"/>
<keyword evidence="2" id="KW-1185">Reference proteome</keyword>